<dbReference type="AlphaFoldDB" id="A0AAN8STB7"/>
<dbReference type="Pfam" id="PF13259">
    <property type="entry name" value="clamp_Gag1-like"/>
    <property type="match status" value="1"/>
</dbReference>
<reference evidence="2 3" key="1">
    <citation type="submission" date="2024-02" db="EMBL/GenBank/DDBJ databases">
        <title>de novo genome assembly of Solanum bulbocastanum strain 11H21.</title>
        <authorList>
            <person name="Hosaka A.J."/>
        </authorList>
    </citation>
    <scope>NUCLEOTIDE SEQUENCE [LARGE SCALE GENOMIC DNA]</scope>
    <source>
        <tissue evidence="2">Young leaves</tissue>
    </source>
</reference>
<name>A0AAN8STB7_SOLBU</name>
<dbReference type="InterPro" id="IPR025124">
    <property type="entry name" value="Gag1-like_clamp"/>
</dbReference>
<sequence length="188" mass="21715">MEVDTGNSCFIEKLPVERYTSTRETKKPPETNKSPAAFVNHDTERKRSKKQGVLFVSYRFVCGAAAIAWHENRRKWVGEVSSKSERMPKDPIIRAEVLSALGSASEKSSIVRDTVMSGSFYLYCTEKDNLYCLNLNFVIYNQKYRKNVNWSTTYEELLSTTDPFSERIPLTEMVDFLVDIWHDEGLFD</sequence>
<evidence type="ECO:0000313" key="3">
    <source>
        <dbReference type="Proteomes" id="UP001371456"/>
    </source>
</evidence>
<dbReference type="PANTHER" id="PTHR33373:SF28">
    <property type="entry name" value="OS07G0479600 PROTEIN"/>
    <property type="match status" value="1"/>
</dbReference>
<dbReference type="EMBL" id="JBANQN010000011">
    <property type="protein sequence ID" value="KAK6775205.1"/>
    <property type="molecule type" value="Genomic_DNA"/>
</dbReference>
<evidence type="ECO:0000259" key="1">
    <source>
        <dbReference type="Pfam" id="PF13259"/>
    </source>
</evidence>
<organism evidence="2 3">
    <name type="scientific">Solanum bulbocastanum</name>
    <name type="common">Wild potato</name>
    <dbReference type="NCBI Taxonomy" id="147425"/>
    <lineage>
        <taxon>Eukaryota</taxon>
        <taxon>Viridiplantae</taxon>
        <taxon>Streptophyta</taxon>
        <taxon>Embryophyta</taxon>
        <taxon>Tracheophyta</taxon>
        <taxon>Spermatophyta</taxon>
        <taxon>Magnoliopsida</taxon>
        <taxon>eudicotyledons</taxon>
        <taxon>Gunneridae</taxon>
        <taxon>Pentapetalae</taxon>
        <taxon>asterids</taxon>
        <taxon>lamiids</taxon>
        <taxon>Solanales</taxon>
        <taxon>Solanaceae</taxon>
        <taxon>Solanoideae</taxon>
        <taxon>Solaneae</taxon>
        <taxon>Solanum</taxon>
    </lineage>
</organism>
<evidence type="ECO:0000313" key="2">
    <source>
        <dbReference type="EMBL" id="KAK6775205.1"/>
    </source>
</evidence>
<feature type="domain" description="Gag1-like clamp" evidence="1">
    <location>
        <begin position="66"/>
        <end position="188"/>
    </location>
</feature>
<gene>
    <name evidence="2" type="ORF">RDI58_026206</name>
</gene>
<dbReference type="PANTHER" id="PTHR33373">
    <property type="entry name" value="OS07G0479600 PROTEIN"/>
    <property type="match status" value="1"/>
</dbReference>
<comment type="caution">
    <text evidence="2">The sequence shown here is derived from an EMBL/GenBank/DDBJ whole genome shotgun (WGS) entry which is preliminary data.</text>
</comment>
<keyword evidence="3" id="KW-1185">Reference proteome</keyword>
<protein>
    <recommendedName>
        <fullName evidence="1">Gag1-like clamp domain-containing protein</fullName>
    </recommendedName>
</protein>
<dbReference type="Proteomes" id="UP001371456">
    <property type="component" value="Unassembled WGS sequence"/>
</dbReference>
<accession>A0AAN8STB7</accession>
<proteinExistence type="predicted"/>